<accession>A0A7U9Q0Y1</accession>
<feature type="compositionally biased region" description="Basic and acidic residues" evidence="1">
    <location>
        <begin position="77"/>
        <end position="88"/>
    </location>
</feature>
<feature type="compositionally biased region" description="Basic residues" evidence="1">
    <location>
        <begin position="11"/>
        <end position="22"/>
    </location>
</feature>
<reference evidence="2 3" key="1">
    <citation type="submission" date="2018-11" db="EMBL/GenBank/DDBJ databases">
        <title>Whole genome sequence of Streptomyces chrestomyceticus NBRC 13444(T).</title>
        <authorList>
            <person name="Komaki H."/>
            <person name="Tamura T."/>
        </authorList>
    </citation>
    <scope>NUCLEOTIDE SEQUENCE [LARGE SCALE GENOMIC DNA]</scope>
    <source>
        <strain evidence="2 3">NBRC 13444</strain>
    </source>
</reference>
<feature type="region of interest" description="Disordered" evidence="1">
    <location>
        <begin position="1"/>
        <end position="24"/>
    </location>
</feature>
<organism evidence="2 3">
    <name type="scientific">Streptomyces chrestomyceticus JCM 4735</name>
    <dbReference type="NCBI Taxonomy" id="1306181"/>
    <lineage>
        <taxon>Bacteria</taxon>
        <taxon>Bacillati</taxon>
        <taxon>Actinomycetota</taxon>
        <taxon>Actinomycetes</taxon>
        <taxon>Kitasatosporales</taxon>
        <taxon>Streptomycetaceae</taxon>
        <taxon>Streptomyces</taxon>
    </lineage>
</organism>
<dbReference type="EMBL" id="BHZC01000001">
    <property type="protein sequence ID" value="GCD39982.1"/>
    <property type="molecule type" value="Genomic_DNA"/>
</dbReference>
<sequence>MTLQPPPPAPHPHRAAPSRRRACGPGTELRKEWLVELKFSRCTALVAAVGSLAAALTVGAPAATSQEPPPAAADSSRFSHEGEQRAFQHEQVPQRAMPGGRSRGVITPIGHQGFQLRYDGSDRGRVLALERRHRQLRPAALTSWLNSRSQAAVHLSRCPTKVPLSGADGFCWQRGSGDDLGWAYVPQGLTGSGEAEPRSGRWQGRSIVAASWASSYDHPSAPRNPANRPWRGAKQVDHFMKVSFTDVTDRGRPRYRSALLVAPHGQSGFTALKGHGDTLSWYGPYLFLYSSERLRVFDVRHLWATTTSSGRVGVRRGSVSANWQAAALPQVGQYSFIGRNGCGSRPSETPCFSGASIDHSSSLAPSLVTVETSSPTSRVVRWPLSPSSHLLRSDERGLVRAGAGYRVPLAGPQGVVQQDERFYFTAMCPDARRVFGEPYCLYRGDSGGAVRVWSRTPAAAENLSYWPATEQLWVSNESPYRKYVRPHPELNGRVVYNVPLSDD</sequence>
<name>A0A7U9Q0Y1_9ACTN</name>
<evidence type="ECO:0000313" key="2">
    <source>
        <dbReference type="EMBL" id="GCD39982.1"/>
    </source>
</evidence>
<dbReference type="Proteomes" id="UP000287830">
    <property type="component" value="Unassembled WGS sequence"/>
</dbReference>
<evidence type="ECO:0008006" key="4">
    <source>
        <dbReference type="Google" id="ProtNLM"/>
    </source>
</evidence>
<evidence type="ECO:0000313" key="3">
    <source>
        <dbReference type="Proteomes" id="UP000287830"/>
    </source>
</evidence>
<feature type="region of interest" description="Disordered" evidence="1">
    <location>
        <begin position="62"/>
        <end position="99"/>
    </location>
</feature>
<comment type="caution">
    <text evidence="2">The sequence shown here is derived from an EMBL/GenBank/DDBJ whole genome shotgun (WGS) entry which is preliminary data.</text>
</comment>
<feature type="compositionally biased region" description="Pro residues" evidence="1">
    <location>
        <begin position="1"/>
        <end position="10"/>
    </location>
</feature>
<proteinExistence type="predicted"/>
<gene>
    <name evidence="2" type="ORF">OEIGOIKO_07839</name>
</gene>
<protein>
    <recommendedName>
        <fullName evidence="4">Secreted protein</fullName>
    </recommendedName>
</protein>
<evidence type="ECO:0000256" key="1">
    <source>
        <dbReference type="SAM" id="MobiDB-lite"/>
    </source>
</evidence>
<dbReference type="AlphaFoldDB" id="A0A7U9Q0Y1"/>